<evidence type="ECO:0000313" key="3">
    <source>
        <dbReference type="Proteomes" id="UP001151699"/>
    </source>
</evidence>
<keyword evidence="1" id="KW-1133">Transmembrane helix</keyword>
<accession>A0A9Q0N646</accession>
<organism evidence="2 3">
    <name type="scientific">Pseudolycoriella hygida</name>
    <dbReference type="NCBI Taxonomy" id="35572"/>
    <lineage>
        <taxon>Eukaryota</taxon>
        <taxon>Metazoa</taxon>
        <taxon>Ecdysozoa</taxon>
        <taxon>Arthropoda</taxon>
        <taxon>Hexapoda</taxon>
        <taxon>Insecta</taxon>
        <taxon>Pterygota</taxon>
        <taxon>Neoptera</taxon>
        <taxon>Endopterygota</taxon>
        <taxon>Diptera</taxon>
        <taxon>Nematocera</taxon>
        <taxon>Sciaroidea</taxon>
        <taxon>Sciaridae</taxon>
        <taxon>Pseudolycoriella</taxon>
    </lineage>
</organism>
<evidence type="ECO:0000313" key="2">
    <source>
        <dbReference type="EMBL" id="KAJ6644296.1"/>
    </source>
</evidence>
<keyword evidence="1" id="KW-0472">Membrane</keyword>
<name>A0A9Q0N646_9DIPT</name>
<proteinExistence type="predicted"/>
<sequence>MMAESGLDKSYMRRHCGWVNESMAERYIEMSLNNKKKIADKILTLKPKNETIMSAASTSSAPHPCRRRHHATSTLKSKCLAIARLTFIRNKTCIFIHANKNNKNFIVSALFTILESKKGRVGYMTAWMVFQVIDLIIILIFLFLDRYPASIVLAVYKIIFKAFALFAVNVHVNEVRQGLASTVECA</sequence>
<reference evidence="2" key="1">
    <citation type="submission" date="2022-07" db="EMBL/GenBank/DDBJ databases">
        <authorList>
            <person name="Trinca V."/>
            <person name="Uliana J.V.C."/>
            <person name="Torres T.T."/>
            <person name="Ward R.J."/>
            <person name="Monesi N."/>
        </authorList>
    </citation>
    <scope>NUCLEOTIDE SEQUENCE</scope>
    <source>
        <strain evidence="2">HSMRA1968</strain>
        <tissue evidence="2">Whole embryos</tissue>
    </source>
</reference>
<feature type="transmembrane region" description="Helical" evidence="1">
    <location>
        <begin position="150"/>
        <end position="172"/>
    </location>
</feature>
<keyword evidence="3" id="KW-1185">Reference proteome</keyword>
<comment type="caution">
    <text evidence="2">The sequence shown here is derived from an EMBL/GenBank/DDBJ whole genome shotgun (WGS) entry which is preliminary data.</text>
</comment>
<dbReference type="Proteomes" id="UP001151699">
    <property type="component" value="Chromosome B"/>
</dbReference>
<keyword evidence="1" id="KW-0812">Transmembrane</keyword>
<gene>
    <name evidence="2" type="ORF">Bhyg_09263</name>
</gene>
<feature type="transmembrane region" description="Helical" evidence="1">
    <location>
        <begin position="121"/>
        <end position="144"/>
    </location>
</feature>
<evidence type="ECO:0000256" key="1">
    <source>
        <dbReference type="SAM" id="Phobius"/>
    </source>
</evidence>
<dbReference type="AlphaFoldDB" id="A0A9Q0N646"/>
<protein>
    <submittedName>
        <fullName evidence="2">Uncharacterized protein</fullName>
    </submittedName>
</protein>
<dbReference type="EMBL" id="WJQU01000002">
    <property type="protein sequence ID" value="KAJ6644296.1"/>
    <property type="molecule type" value="Genomic_DNA"/>
</dbReference>